<proteinExistence type="predicted"/>
<name>A0ABM0GSV8_SACKO</name>
<reference evidence="3" key="1">
    <citation type="submission" date="2025-08" db="UniProtKB">
        <authorList>
            <consortium name="RefSeq"/>
        </authorList>
    </citation>
    <scope>IDENTIFICATION</scope>
    <source>
        <tissue evidence="3">Testes</tissue>
    </source>
</reference>
<gene>
    <name evidence="3" type="primary">LOC100378379</name>
</gene>
<evidence type="ECO:0000313" key="2">
    <source>
        <dbReference type="Proteomes" id="UP000694865"/>
    </source>
</evidence>
<organism evidence="2 3">
    <name type="scientific">Saccoglossus kowalevskii</name>
    <name type="common">Acorn worm</name>
    <dbReference type="NCBI Taxonomy" id="10224"/>
    <lineage>
        <taxon>Eukaryota</taxon>
        <taxon>Metazoa</taxon>
        <taxon>Hemichordata</taxon>
        <taxon>Enteropneusta</taxon>
        <taxon>Harrimaniidae</taxon>
        <taxon>Saccoglossus</taxon>
    </lineage>
</organism>
<feature type="domain" description="DUF6973" evidence="1">
    <location>
        <begin position="37"/>
        <end position="130"/>
    </location>
</feature>
<evidence type="ECO:0000313" key="3">
    <source>
        <dbReference type="RefSeq" id="XP_002736627.1"/>
    </source>
</evidence>
<evidence type="ECO:0000259" key="1">
    <source>
        <dbReference type="Pfam" id="PF22322"/>
    </source>
</evidence>
<dbReference type="RefSeq" id="XP_002736627.1">
    <property type="nucleotide sequence ID" value="XM_002736581.2"/>
</dbReference>
<dbReference type="GeneID" id="100378379"/>
<dbReference type="Pfam" id="PF22322">
    <property type="entry name" value="DUF6973"/>
    <property type="match status" value="1"/>
</dbReference>
<keyword evidence="2" id="KW-1185">Reference proteome</keyword>
<dbReference type="InterPro" id="IPR054246">
    <property type="entry name" value="DUF6973"/>
</dbReference>
<accession>A0ABM0GSV8</accession>
<protein>
    <submittedName>
        <fullName evidence="3">Uncharacterized protein LOC100378379</fullName>
    </submittedName>
</protein>
<sequence length="178" mass="19842">MAASTKSAARRPTPNLPVRVAYDRFEFNPCGTKLDVLIRQDPSRAQRIHDISQKTNDEAERLLRHGRYTGHQSAFRHALLMYRIACEFGADVAKSFGDAHELASSGSLGERLMNLYNNWVGRTLACDPAHKGKLNKGDINLIWEALHAGHLQTLADSTYAPLPTDKNKIGSKTYHGFL</sequence>
<dbReference type="Proteomes" id="UP000694865">
    <property type="component" value="Unplaced"/>
</dbReference>